<dbReference type="InterPro" id="IPR038745">
    <property type="entry name" value="AT4G37440-like"/>
</dbReference>
<dbReference type="AlphaFoldDB" id="A0A830C1W4"/>
<feature type="coiled-coil region" evidence="1">
    <location>
        <begin position="367"/>
        <end position="394"/>
    </location>
</feature>
<dbReference type="PANTHER" id="PTHR34057">
    <property type="entry name" value="ELONGATION FACTOR"/>
    <property type="match status" value="1"/>
</dbReference>
<evidence type="ECO:0000256" key="2">
    <source>
        <dbReference type="SAM" id="MobiDB-lite"/>
    </source>
</evidence>
<keyword evidence="1" id="KW-0175">Coiled coil</keyword>
<organism evidence="3 4">
    <name type="scientific">Phtheirospermum japonicum</name>
    <dbReference type="NCBI Taxonomy" id="374723"/>
    <lineage>
        <taxon>Eukaryota</taxon>
        <taxon>Viridiplantae</taxon>
        <taxon>Streptophyta</taxon>
        <taxon>Embryophyta</taxon>
        <taxon>Tracheophyta</taxon>
        <taxon>Spermatophyta</taxon>
        <taxon>Magnoliopsida</taxon>
        <taxon>eudicotyledons</taxon>
        <taxon>Gunneridae</taxon>
        <taxon>Pentapetalae</taxon>
        <taxon>asterids</taxon>
        <taxon>lamiids</taxon>
        <taxon>Lamiales</taxon>
        <taxon>Orobanchaceae</taxon>
        <taxon>Orobanchaceae incertae sedis</taxon>
        <taxon>Phtheirospermum</taxon>
    </lineage>
</organism>
<dbReference type="PANTHER" id="PTHR34057:SF10">
    <property type="entry name" value="TRANSPOSASE, PTTA_EN_SPM, PLANT"/>
    <property type="match status" value="1"/>
</dbReference>
<reference evidence="3" key="1">
    <citation type="submission" date="2020-07" db="EMBL/GenBank/DDBJ databases">
        <title>Ethylene signaling mediates host invasion by parasitic plants.</title>
        <authorList>
            <person name="Yoshida S."/>
        </authorList>
    </citation>
    <scope>NUCLEOTIDE SEQUENCE</scope>
    <source>
        <strain evidence="3">Okayama</strain>
    </source>
</reference>
<gene>
    <name evidence="3" type="ORF">PHJA_001255800</name>
</gene>
<feature type="region of interest" description="Disordered" evidence="2">
    <location>
        <begin position="615"/>
        <end position="647"/>
    </location>
</feature>
<dbReference type="OrthoDB" id="21648at2759"/>
<feature type="compositionally biased region" description="Polar residues" evidence="2">
    <location>
        <begin position="48"/>
        <end position="62"/>
    </location>
</feature>
<feature type="region of interest" description="Disordered" evidence="2">
    <location>
        <begin position="32"/>
        <end position="62"/>
    </location>
</feature>
<name>A0A830C1W4_9LAMI</name>
<dbReference type="EMBL" id="BMAC01000235">
    <property type="protein sequence ID" value="GFP91118.1"/>
    <property type="molecule type" value="Genomic_DNA"/>
</dbReference>
<evidence type="ECO:0000313" key="4">
    <source>
        <dbReference type="Proteomes" id="UP000653305"/>
    </source>
</evidence>
<comment type="caution">
    <text evidence="3">The sequence shown here is derived from an EMBL/GenBank/DDBJ whole genome shotgun (WGS) entry which is preliminary data.</text>
</comment>
<proteinExistence type="predicted"/>
<accession>A0A830C1W4</accession>
<dbReference type="SUPFAM" id="SSF56801">
    <property type="entry name" value="Acetyl-CoA synthetase-like"/>
    <property type="match status" value="1"/>
</dbReference>
<protein>
    <submittedName>
        <fullName evidence="3">Probable acyl-activating enzyme 1 peroxisomal</fullName>
    </submittedName>
</protein>
<dbReference type="Gene3D" id="3.40.50.980">
    <property type="match status" value="1"/>
</dbReference>
<evidence type="ECO:0000256" key="1">
    <source>
        <dbReference type="SAM" id="Coils"/>
    </source>
</evidence>
<dbReference type="Proteomes" id="UP000653305">
    <property type="component" value="Unassembled WGS sequence"/>
</dbReference>
<keyword evidence="4" id="KW-1185">Reference proteome</keyword>
<evidence type="ECO:0000313" key="3">
    <source>
        <dbReference type="EMBL" id="GFP91118.1"/>
    </source>
</evidence>
<dbReference type="CDD" id="cd11650">
    <property type="entry name" value="AT4G37440_like"/>
    <property type="match status" value="1"/>
</dbReference>
<sequence length="654" mass="74188">MKIYPRFLGDSGDTPSLVLPQLLFSPEIDLTMESGSERDNMVPENTRAETSGGVSSRPSQQSVQDLQCGQVSAAEFVQVVHGMLSSPGINLDVEKQSLLQTALTLQQQLEESQAALLLEQEKSEMAAKEANTAKAAWSCRVCDIAMATDPNYSAWDTGLLRSAIVYRDGVSIVYGDMEFTWKQNYDRCLRFASALSRLGISRGDVVSALNIDTYGSEIKRLKAKMVASRNKVNGILDQELEKELMKFTTKYKETKAKANLVVEQTQTIIYRDADVEVDIITRRAESDGDETVEAERMDSTESSSSFDGSVCGVDDFDASGETEVLSDCRVDAESAMNFDAFHEFFRMRKRKLTNHWRSFINPLMWRCKWVELQIKRFEAEAQKYDRELERYRQQKLVRLKGFTLDDLGVKSLPFSENRMRKEVFTRKKRIRDEATEDLSAYMSRHNLFSHYAQSTQKVNSDDEFWGGDDLLCVDDGDDDDSVETIFRKIDFLQSRVGELRSRADKINNENGFFGSSLNNDDPTNDDLDGLPMGAYIMSQLIALYRLSELVVPKTAVKSCEEVVCGANARTNRVHFDPIENDDYGVLIDDPRMKKQMNNFEELKIQPIQRPVLAESNRLADDKRSPSTRSILKTAMNPESKNKRKIDGSRVRFAI</sequence>